<keyword evidence="3" id="KW-1185">Reference proteome</keyword>
<accession>A0A087GLA8</accession>
<dbReference type="Proteomes" id="UP000029120">
    <property type="component" value="Chromosome 6"/>
</dbReference>
<dbReference type="Gramene" id="KFK30660">
    <property type="protein sequence ID" value="KFK30660"/>
    <property type="gene ID" value="AALP_AA6G010800"/>
</dbReference>
<name>A0A087GLA8_ARAAL</name>
<feature type="region of interest" description="Disordered" evidence="1">
    <location>
        <begin position="43"/>
        <end position="87"/>
    </location>
</feature>
<protein>
    <submittedName>
        <fullName evidence="2">Uncharacterized protein</fullName>
    </submittedName>
</protein>
<dbReference type="EMBL" id="CM002874">
    <property type="protein sequence ID" value="KFK30660.1"/>
    <property type="molecule type" value="Genomic_DNA"/>
</dbReference>
<organism evidence="2 3">
    <name type="scientific">Arabis alpina</name>
    <name type="common">Alpine rock-cress</name>
    <dbReference type="NCBI Taxonomy" id="50452"/>
    <lineage>
        <taxon>Eukaryota</taxon>
        <taxon>Viridiplantae</taxon>
        <taxon>Streptophyta</taxon>
        <taxon>Embryophyta</taxon>
        <taxon>Tracheophyta</taxon>
        <taxon>Spermatophyta</taxon>
        <taxon>Magnoliopsida</taxon>
        <taxon>eudicotyledons</taxon>
        <taxon>Gunneridae</taxon>
        <taxon>Pentapetalae</taxon>
        <taxon>rosids</taxon>
        <taxon>malvids</taxon>
        <taxon>Brassicales</taxon>
        <taxon>Brassicaceae</taxon>
        <taxon>Arabideae</taxon>
        <taxon>Arabis</taxon>
    </lineage>
</organism>
<proteinExistence type="predicted"/>
<sequence length="87" mass="9304">MVEAEYELPPDLLQNFAKEEGEYLAQVKSFSADSLGDDTLFLIPPPPRAGPPRDVTSQVPEGISGHGSFISPQDNQDGDQVRGSCGS</sequence>
<evidence type="ECO:0000313" key="3">
    <source>
        <dbReference type="Proteomes" id="UP000029120"/>
    </source>
</evidence>
<reference evidence="3" key="1">
    <citation type="journal article" date="2015" name="Nat. Plants">
        <title>Genome expansion of Arabis alpina linked with retrotransposition and reduced symmetric DNA methylation.</title>
        <authorList>
            <person name="Willing E.M."/>
            <person name="Rawat V."/>
            <person name="Mandakova T."/>
            <person name="Maumus F."/>
            <person name="James G.V."/>
            <person name="Nordstroem K.J."/>
            <person name="Becker C."/>
            <person name="Warthmann N."/>
            <person name="Chica C."/>
            <person name="Szarzynska B."/>
            <person name="Zytnicki M."/>
            <person name="Albani M.C."/>
            <person name="Kiefer C."/>
            <person name="Bergonzi S."/>
            <person name="Castaings L."/>
            <person name="Mateos J.L."/>
            <person name="Berns M.C."/>
            <person name="Bujdoso N."/>
            <person name="Piofczyk T."/>
            <person name="de Lorenzo L."/>
            <person name="Barrero-Sicilia C."/>
            <person name="Mateos I."/>
            <person name="Piednoel M."/>
            <person name="Hagmann J."/>
            <person name="Chen-Min-Tao R."/>
            <person name="Iglesias-Fernandez R."/>
            <person name="Schuster S.C."/>
            <person name="Alonso-Blanco C."/>
            <person name="Roudier F."/>
            <person name="Carbonero P."/>
            <person name="Paz-Ares J."/>
            <person name="Davis S.J."/>
            <person name="Pecinka A."/>
            <person name="Quesneville H."/>
            <person name="Colot V."/>
            <person name="Lysak M.A."/>
            <person name="Weigel D."/>
            <person name="Coupland G."/>
            <person name="Schneeberger K."/>
        </authorList>
    </citation>
    <scope>NUCLEOTIDE SEQUENCE [LARGE SCALE GENOMIC DNA]</scope>
    <source>
        <strain evidence="3">cv. Pajares</strain>
    </source>
</reference>
<evidence type="ECO:0000256" key="1">
    <source>
        <dbReference type="SAM" id="MobiDB-lite"/>
    </source>
</evidence>
<dbReference type="AlphaFoldDB" id="A0A087GLA8"/>
<evidence type="ECO:0000313" key="2">
    <source>
        <dbReference type="EMBL" id="KFK30660.1"/>
    </source>
</evidence>
<gene>
    <name evidence="2" type="ordered locus">AALP_Aa6g010800</name>
</gene>